<accession>A0A8H6HDN3</accession>
<reference evidence="1 2" key="1">
    <citation type="submission" date="2020-07" db="EMBL/GenBank/DDBJ databases">
        <title>Comparative genomics of pyrophilous fungi reveals a link between fire events and developmental genes.</title>
        <authorList>
            <consortium name="DOE Joint Genome Institute"/>
            <person name="Steindorff A.S."/>
            <person name="Carver A."/>
            <person name="Calhoun S."/>
            <person name="Stillman K."/>
            <person name="Liu H."/>
            <person name="Lipzen A."/>
            <person name="Pangilinan J."/>
            <person name="Labutti K."/>
            <person name="Bruns T.D."/>
            <person name="Grigoriev I.V."/>
        </authorList>
    </citation>
    <scope>NUCLEOTIDE SEQUENCE [LARGE SCALE GENOMIC DNA]</scope>
    <source>
        <strain evidence="1 2">CBS 144469</strain>
    </source>
</reference>
<sequence>VMLWVAGQLPLHIVRERLMSGDSEFLRELTEYVESCLIGEFMTGSKDEVSARVPRGDDSEDRGIHTILVDKSGVPDGYVDPTLTLPEAPPARFCDEPESCRCPDCIALLSWWERFKLTLDDILIRSNVHTC</sequence>
<organism evidence="1 2">
    <name type="scientific">Ephemerocybe angulata</name>
    <dbReference type="NCBI Taxonomy" id="980116"/>
    <lineage>
        <taxon>Eukaryota</taxon>
        <taxon>Fungi</taxon>
        <taxon>Dikarya</taxon>
        <taxon>Basidiomycota</taxon>
        <taxon>Agaricomycotina</taxon>
        <taxon>Agaricomycetes</taxon>
        <taxon>Agaricomycetidae</taxon>
        <taxon>Agaricales</taxon>
        <taxon>Agaricineae</taxon>
        <taxon>Psathyrellaceae</taxon>
        <taxon>Ephemerocybe</taxon>
    </lineage>
</organism>
<comment type="caution">
    <text evidence="1">The sequence shown here is derived from an EMBL/GenBank/DDBJ whole genome shotgun (WGS) entry which is preliminary data.</text>
</comment>
<dbReference type="AlphaFoldDB" id="A0A8H6HDN3"/>
<proteinExistence type="predicted"/>
<keyword evidence="2" id="KW-1185">Reference proteome</keyword>
<evidence type="ECO:0000313" key="1">
    <source>
        <dbReference type="EMBL" id="KAF6744490.1"/>
    </source>
</evidence>
<feature type="non-terminal residue" evidence="1">
    <location>
        <position position="1"/>
    </location>
</feature>
<protein>
    <submittedName>
        <fullName evidence="1">Uncharacterized protein</fullName>
    </submittedName>
</protein>
<evidence type="ECO:0000313" key="2">
    <source>
        <dbReference type="Proteomes" id="UP000521943"/>
    </source>
</evidence>
<gene>
    <name evidence="1" type="ORF">DFP72DRAFT_761685</name>
</gene>
<dbReference type="Proteomes" id="UP000521943">
    <property type="component" value="Unassembled WGS sequence"/>
</dbReference>
<dbReference type="EMBL" id="JACGCI010000120">
    <property type="protein sequence ID" value="KAF6744490.1"/>
    <property type="molecule type" value="Genomic_DNA"/>
</dbReference>
<dbReference type="OrthoDB" id="3229882at2759"/>
<feature type="non-terminal residue" evidence="1">
    <location>
        <position position="131"/>
    </location>
</feature>
<name>A0A8H6HDN3_9AGAR</name>